<comment type="caution">
    <text evidence="5">The sequence shown here is derived from an EMBL/GenBank/DDBJ whole genome shotgun (WGS) entry which is preliminary data.</text>
</comment>
<evidence type="ECO:0000256" key="3">
    <source>
        <dbReference type="ARBA" id="ARBA00023136"/>
    </source>
</evidence>
<proteinExistence type="predicted"/>
<feature type="transmembrane region" description="Helical" evidence="4">
    <location>
        <begin position="304"/>
        <end position="328"/>
    </location>
</feature>
<feature type="transmembrane region" description="Helical" evidence="4">
    <location>
        <begin position="12"/>
        <end position="33"/>
    </location>
</feature>
<keyword evidence="2 4" id="KW-1133">Transmembrane helix</keyword>
<dbReference type="InterPro" id="IPR011701">
    <property type="entry name" value="MFS"/>
</dbReference>
<feature type="transmembrane region" description="Helical" evidence="4">
    <location>
        <begin position="45"/>
        <end position="65"/>
    </location>
</feature>
<feature type="transmembrane region" description="Helical" evidence="4">
    <location>
        <begin position="337"/>
        <end position="357"/>
    </location>
</feature>
<feature type="transmembrane region" description="Helical" evidence="4">
    <location>
        <begin position="102"/>
        <end position="124"/>
    </location>
</feature>
<dbReference type="RefSeq" id="WP_322538611.1">
    <property type="nucleotide sequence ID" value="NZ_JAOBTW010000004.1"/>
</dbReference>
<dbReference type="Proteomes" id="UP001292182">
    <property type="component" value="Unassembled WGS sequence"/>
</dbReference>
<dbReference type="SUPFAM" id="SSF103473">
    <property type="entry name" value="MFS general substrate transporter"/>
    <property type="match status" value="1"/>
</dbReference>
<keyword evidence="6" id="KW-1185">Reference proteome</keyword>
<gene>
    <name evidence="5" type="ORF">N4G62_03675</name>
</gene>
<feature type="transmembrane region" description="Helical" evidence="4">
    <location>
        <begin position="136"/>
        <end position="159"/>
    </location>
</feature>
<organism evidence="5 6">
    <name type="scientific">Sphingomonas sanguinis</name>
    <dbReference type="NCBI Taxonomy" id="33051"/>
    <lineage>
        <taxon>Bacteria</taxon>
        <taxon>Pseudomonadati</taxon>
        <taxon>Pseudomonadota</taxon>
        <taxon>Alphaproteobacteria</taxon>
        <taxon>Sphingomonadales</taxon>
        <taxon>Sphingomonadaceae</taxon>
        <taxon>Sphingomonas</taxon>
    </lineage>
</organism>
<evidence type="ECO:0000256" key="1">
    <source>
        <dbReference type="ARBA" id="ARBA00022692"/>
    </source>
</evidence>
<protein>
    <submittedName>
        <fullName evidence="5">MFS transporter</fullName>
    </submittedName>
</protein>
<accession>A0ABU5LMH4</accession>
<dbReference type="Pfam" id="PF07690">
    <property type="entry name" value="MFS_1"/>
    <property type="match status" value="1"/>
</dbReference>
<evidence type="ECO:0000256" key="4">
    <source>
        <dbReference type="SAM" id="Phobius"/>
    </source>
</evidence>
<name>A0ABU5LMH4_9SPHN</name>
<evidence type="ECO:0000256" key="2">
    <source>
        <dbReference type="ARBA" id="ARBA00022989"/>
    </source>
</evidence>
<dbReference type="EMBL" id="JAOBTW010000004">
    <property type="protein sequence ID" value="MDZ7281129.1"/>
    <property type="molecule type" value="Genomic_DNA"/>
</dbReference>
<keyword evidence="3 4" id="KW-0472">Membrane</keyword>
<feature type="transmembrane region" description="Helical" evidence="4">
    <location>
        <begin position="248"/>
        <end position="271"/>
    </location>
</feature>
<feature type="transmembrane region" description="Helical" evidence="4">
    <location>
        <begin position="214"/>
        <end position="236"/>
    </location>
</feature>
<reference evidence="6" key="1">
    <citation type="submission" date="2023-07" db="EMBL/GenBank/DDBJ databases">
        <title>Whole genome sequence analysis of rice epiphytic Sphingomonas sanguinis OsEp_Plm_15B2.</title>
        <authorList>
            <person name="Sahu K.P."/>
            <person name="Asharani P."/>
            <person name="Reddy B."/>
            <person name="Kumar A."/>
        </authorList>
    </citation>
    <scope>NUCLEOTIDE SEQUENCE [LARGE SCALE GENOMIC DNA]</scope>
    <source>
        <strain evidence="6">OsEp_Plm_15B2</strain>
    </source>
</reference>
<feature type="transmembrane region" description="Helical" evidence="4">
    <location>
        <begin position="165"/>
        <end position="190"/>
    </location>
</feature>
<evidence type="ECO:0000313" key="5">
    <source>
        <dbReference type="EMBL" id="MDZ7281129.1"/>
    </source>
</evidence>
<keyword evidence="1 4" id="KW-0812">Transmembrane</keyword>
<feature type="transmembrane region" description="Helical" evidence="4">
    <location>
        <begin position="377"/>
        <end position="396"/>
    </location>
</feature>
<sequence length="415" mass="43347">MSQSQDRLRLPPALMGLANMTYGLYGAMALMTVPQRLAAAGVSQFTISSITAAALIPTFAGFLVAPILDVRFARRTYTIVFGVLTALLAYASLSQIDRLEWLAPLLILGFLCAALYYNALGGWLGVVVPPGQEGRLAAGFTVGNVGGFGVGAILFILFLHHLPAGLSALACALLILVPLILLAFIPAPLAERRGAKESFRTLARDLGALIRRPVVLRTLALFCLPASSFALTNTLGGLGARFGASETFVAAMAGLGVTAAGIVGTLFVPALVKRIEPLILYLAIGTLGACFTLSLIVLPRTPMVFAVALFGQNIFQAAAFAVETTIVFRSIGQDNPLAATQFAFLQAATCLPIAYMQAVDGDAFDRGGLDLMLATDAGASLAACSVIALVALGWVWRRRATRMSAMGPAVEGGAI</sequence>
<dbReference type="Gene3D" id="1.20.1250.20">
    <property type="entry name" value="MFS general substrate transporter like domains"/>
    <property type="match status" value="1"/>
</dbReference>
<feature type="transmembrane region" description="Helical" evidence="4">
    <location>
        <begin position="77"/>
        <end position="96"/>
    </location>
</feature>
<evidence type="ECO:0000313" key="6">
    <source>
        <dbReference type="Proteomes" id="UP001292182"/>
    </source>
</evidence>
<dbReference type="InterPro" id="IPR036259">
    <property type="entry name" value="MFS_trans_sf"/>
</dbReference>
<feature type="transmembrane region" description="Helical" evidence="4">
    <location>
        <begin position="278"/>
        <end position="298"/>
    </location>
</feature>